<feature type="domain" description="AGC-kinase C-terminal" evidence="11">
    <location>
        <begin position="355"/>
        <end position="427"/>
    </location>
</feature>
<evidence type="ECO:0000256" key="7">
    <source>
        <dbReference type="PROSITE-ProRule" id="PRU10141"/>
    </source>
</evidence>
<dbReference type="PROSITE" id="PS51285">
    <property type="entry name" value="AGC_KINASE_CTER"/>
    <property type="match status" value="1"/>
</dbReference>
<keyword evidence="5" id="KW-0418">Kinase</keyword>
<keyword evidence="6 7" id="KW-0067">ATP-binding</keyword>
<dbReference type="CDD" id="cd05123">
    <property type="entry name" value="STKc_AGC"/>
    <property type="match status" value="1"/>
</dbReference>
<dbReference type="Pfam" id="PF00069">
    <property type="entry name" value="Pkinase"/>
    <property type="match status" value="1"/>
</dbReference>
<dbReference type="PROSITE" id="PS50011">
    <property type="entry name" value="PROTEIN_KINASE_DOM"/>
    <property type="match status" value="1"/>
</dbReference>
<dbReference type="AlphaFoldDB" id="A0A8J8P005"/>
<dbReference type="InterPro" id="IPR000719">
    <property type="entry name" value="Prot_kinase_dom"/>
</dbReference>
<evidence type="ECO:0000256" key="9">
    <source>
        <dbReference type="SAM" id="MobiDB-lite"/>
    </source>
</evidence>
<dbReference type="GO" id="GO:0004674">
    <property type="term" value="F:protein serine/threonine kinase activity"/>
    <property type="evidence" value="ECO:0007669"/>
    <property type="project" value="UniProtKB-KW"/>
</dbReference>
<dbReference type="InterPro" id="IPR000961">
    <property type="entry name" value="AGC-kinase_C"/>
</dbReference>
<dbReference type="SUPFAM" id="SSF56112">
    <property type="entry name" value="Protein kinase-like (PK-like)"/>
    <property type="match status" value="1"/>
</dbReference>
<keyword evidence="1 8" id="KW-0723">Serine/threonine-protein kinase</keyword>
<reference evidence="12" key="1">
    <citation type="submission" date="2019-06" db="EMBL/GenBank/DDBJ databases">
        <authorList>
            <person name="Zheng W."/>
        </authorList>
    </citation>
    <scope>NUCLEOTIDE SEQUENCE</scope>
    <source>
        <strain evidence="12">QDHG01</strain>
    </source>
</reference>
<feature type="compositionally biased region" description="Polar residues" evidence="9">
    <location>
        <begin position="8"/>
        <end position="18"/>
    </location>
</feature>
<evidence type="ECO:0000259" key="10">
    <source>
        <dbReference type="PROSITE" id="PS50011"/>
    </source>
</evidence>
<dbReference type="InterPro" id="IPR045270">
    <property type="entry name" value="STKc_AGC"/>
</dbReference>
<keyword evidence="4 7" id="KW-0547">Nucleotide-binding</keyword>
<proteinExistence type="inferred from homology"/>
<feature type="domain" description="Protein kinase" evidence="10">
    <location>
        <begin position="92"/>
        <end position="354"/>
    </location>
</feature>
<feature type="region of interest" description="Disordered" evidence="9">
    <location>
        <begin position="1"/>
        <end position="43"/>
    </location>
</feature>
<dbReference type="GO" id="GO:0005524">
    <property type="term" value="F:ATP binding"/>
    <property type="evidence" value="ECO:0007669"/>
    <property type="project" value="UniProtKB-UniRule"/>
</dbReference>
<evidence type="ECO:0000256" key="4">
    <source>
        <dbReference type="ARBA" id="ARBA00022741"/>
    </source>
</evidence>
<keyword evidence="2" id="KW-0597">Phosphoprotein</keyword>
<evidence type="ECO:0000256" key="6">
    <source>
        <dbReference type="ARBA" id="ARBA00022840"/>
    </source>
</evidence>
<evidence type="ECO:0000256" key="1">
    <source>
        <dbReference type="ARBA" id="ARBA00022527"/>
    </source>
</evidence>
<feature type="binding site" evidence="7">
    <location>
        <position position="124"/>
    </location>
    <ligand>
        <name>ATP</name>
        <dbReference type="ChEBI" id="CHEBI:30616"/>
    </ligand>
</feature>
<comment type="caution">
    <text evidence="12">The sequence shown here is derived from an EMBL/GenBank/DDBJ whole genome shotgun (WGS) entry which is preliminary data.</text>
</comment>
<dbReference type="SMART" id="SM00220">
    <property type="entry name" value="S_TKc"/>
    <property type="match status" value="1"/>
</dbReference>
<keyword evidence="3" id="KW-0808">Transferase</keyword>
<dbReference type="InterPro" id="IPR011009">
    <property type="entry name" value="Kinase-like_dom_sf"/>
</dbReference>
<evidence type="ECO:0000256" key="5">
    <source>
        <dbReference type="ARBA" id="ARBA00022777"/>
    </source>
</evidence>
<dbReference type="PROSITE" id="PS00107">
    <property type="entry name" value="PROTEIN_KINASE_ATP"/>
    <property type="match status" value="1"/>
</dbReference>
<comment type="similarity">
    <text evidence="8">Belongs to the protein kinase superfamily.</text>
</comment>
<name>A0A8J8P005_HALGN</name>
<dbReference type="PANTHER" id="PTHR24351">
    <property type="entry name" value="RIBOSOMAL PROTEIN S6 KINASE"/>
    <property type="match status" value="1"/>
</dbReference>
<dbReference type="PROSITE" id="PS00108">
    <property type="entry name" value="PROTEIN_KINASE_ST"/>
    <property type="match status" value="1"/>
</dbReference>
<dbReference type="InterPro" id="IPR008271">
    <property type="entry name" value="Ser/Thr_kinase_AS"/>
</dbReference>
<evidence type="ECO:0000256" key="8">
    <source>
        <dbReference type="RuleBase" id="RU000304"/>
    </source>
</evidence>
<dbReference type="FunFam" id="1.10.510.10:FF:000008">
    <property type="entry name" value="Non-specific serine/threonine protein kinase"/>
    <property type="match status" value="1"/>
</dbReference>
<accession>A0A8J8P005</accession>
<protein>
    <submittedName>
        <fullName evidence="12">Uncharacterized protein</fullName>
    </submittedName>
</protein>
<evidence type="ECO:0000313" key="12">
    <source>
        <dbReference type="EMBL" id="TNV83490.1"/>
    </source>
</evidence>
<sequence length="478" mass="53940">MGQCQACIGSNNASQTSRGAADDLREQSSPNSTPANPKLRRKKKEILMSDLVQEYQDYGNQVQSPKSDGENGADEIAELQKLCSAEINFDGFEIVKVIGRGSYAKVYLIKKCDQPGDQQYYALKVLKKKDLYDKNLLHHTVQEKQVLLGVNHPFVVSLHYAFQSPERIYFVLDFVNGGELFYHLRKKVRFTESQTRFYAAELILALDHLHKMGFIYRDIKPENILLDSEGHLKLTDFGLSKSVGNEGLDQTNTLCGTAQYLAPEVILRKRYNKMVDWWGLGILIHEMAVGVPPFNQKSNMIVMNDIVHEPFVARDWLSSELQNLLYQLLEKNPAKRLGSVESGGTDGICSHLFFQGIDWEKVENKEYPAPIKPKVKDGGDTKHISKLFLQQEIKNTPADSSMDMKLLKEMHFDDFTYAGSQHSQKLLQPSAADNYKEETFQTPKETLGLLDGEAPLLLQKQVTSDFASSASALPQPTQ</sequence>
<dbReference type="EMBL" id="RRYP01003783">
    <property type="protein sequence ID" value="TNV83490.1"/>
    <property type="molecule type" value="Genomic_DNA"/>
</dbReference>
<dbReference type="Gene3D" id="1.10.510.10">
    <property type="entry name" value="Transferase(Phosphotransferase) domain 1"/>
    <property type="match status" value="1"/>
</dbReference>
<evidence type="ECO:0000259" key="11">
    <source>
        <dbReference type="PROSITE" id="PS51285"/>
    </source>
</evidence>
<dbReference type="OrthoDB" id="319249at2759"/>
<dbReference type="Proteomes" id="UP000785679">
    <property type="component" value="Unassembled WGS sequence"/>
</dbReference>
<dbReference type="SMART" id="SM00133">
    <property type="entry name" value="S_TK_X"/>
    <property type="match status" value="1"/>
</dbReference>
<organism evidence="12 13">
    <name type="scientific">Halteria grandinella</name>
    <dbReference type="NCBI Taxonomy" id="5974"/>
    <lineage>
        <taxon>Eukaryota</taxon>
        <taxon>Sar</taxon>
        <taxon>Alveolata</taxon>
        <taxon>Ciliophora</taxon>
        <taxon>Intramacronucleata</taxon>
        <taxon>Spirotrichea</taxon>
        <taxon>Stichotrichia</taxon>
        <taxon>Sporadotrichida</taxon>
        <taxon>Halteriidae</taxon>
        <taxon>Halteria</taxon>
    </lineage>
</organism>
<evidence type="ECO:0000256" key="2">
    <source>
        <dbReference type="ARBA" id="ARBA00022553"/>
    </source>
</evidence>
<dbReference type="Gene3D" id="3.30.200.20">
    <property type="entry name" value="Phosphorylase Kinase, domain 1"/>
    <property type="match status" value="1"/>
</dbReference>
<evidence type="ECO:0000313" key="13">
    <source>
        <dbReference type="Proteomes" id="UP000785679"/>
    </source>
</evidence>
<evidence type="ECO:0000256" key="3">
    <source>
        <dbReference type="ARBA" id="ARBA00022679"/>
    </source>
</evidence>
<dbReference type="InterPro" id="IPR017441">
    <property type="entry name" value="Protein_kinase_ATP_BS"/>
</dbReference>
<gene>
    <name evidence="12" type="ORF">FGO68_gene3018</name>
</gene>
<keyword evidence="13" id="KW-1185">Reference proteome</keyword>